<accession>A0A0H2WEZ2</accession>
<dbReference type="Proteomes" id="UP000006693">
    <property type="component" value="Chromosome 1"/>
</dbReference>
<dbReference type="HOGENOM" id="CLU_3115483_0_0_4"/>
<sequence length="50" mass="5408">MGEARRAGGRAVRASIEINEGEMPRAPIIPEPSEFRRRAARPLGAPLISP</sequence>
<dbReference type="AlphaFoldDB" id="A0A0H2WEZ2"/>
<dbReference type="EMBL" id="CP000010">
    <property type="protein sequence ID" value="AAU48069.1"/>
    <property type="molecule type" value="Genomic_DNA"/>
</dbReference>
<keyword evidence="2" id="KW-1185">Reference proteome</keyword>
<gene>
    <name evidence="1" type="ordered locus">BMA3081</name>
</gene>
<evidence type="ECO:0000313" key="1">
    <source>
        <dbReference type="EMBL" id="AAU48069.1"/>
    </source>
</evidence>
<protein>
    <submittedName>
        <fullName evidence="1">Uncharacterized protein</fullName>
    </submittedName>
</protein>
<evidence type="ECO:0000313" key="2">
    <source>
        <dbReference type="Proteomes" id="UP000006693"/>
    </source>
</evidence>
<organism evidence="1 2">
    <name type="scientific">Burkholderia mallei (strain ATCC 23344)</name>
    <dbReference type="NCBI Taxonomy" id="243160"/>
    <lineage>
        <taxon>Bacteria</taxon>
        <taxon>Pseudomonadati</taxon>
        <taxon>Pseudomonadota</taxon>
        <taxon>Betaproteobacteria</taxon>
        <taxon>Burkholderiales</taxon>
        <taxon>Burkholderiaceae</taxon>
        <taxon>Burkholderia</taxon>
        <taxon>pseudomallei group</taxon>
    </lineage>
</organism>
<dbReference type="KEGG" id="bma:BMA3081"/>
<reference evidence="1 2" key="1">
    <citation type="journal article" date="2004" name="Proc. Natl. Acad. Sci. U.S.A.">
        <title>Structural flexibility in the Burkholderia mallei genome.</title>
        <authorList>
            <person name="Nierman W.C."/>
            <person name="DeShazer D."/>
            <person name="Kim H.S."/>
            <person name="Tettelin H."/>
            <person name="Nelson K.E."/>
            <person name="Feldblyum T."/>
            <person name="Ulrich R.L."/>
            <person name="Ronning C.M."/>
            <person name="Brinkac L.M."/>
            <person name="Daugherty S.C."/>
            <person name="Davidsen T.D."/>
            <person name="Deboy R.T."/>
            <person name="Dimitrov G."/>
            <person name="Dodson R.J."/>
            <person name="Durkin A.S."/>
            <person name="Gwinn M.L."/>
            <person name="Haft D.H."/>
            <person name="Khouri H."/>
            <person name="Kolonay J.F."/>
            <person name="Madupu R."/>
            <person name="Mohammoud Y."/>
            <person name="Nelson W.C."/>
            <person name="Radune D."/>
            <person name="Romero C.M."/>
            <person name="Sarria S."/>
            <person name="Selengut J."/>
            <person name="Shamblin C."/>
            <person name="Sullivan S.A."/>
            <person name="White O."/>
            <person name="Yu Y."/>
            <person name="Zafar N."/>
            <person name="Zhou L."/>
            <person name="Fraser C.M."/>
        </authorList>
    </citation>
    <scope>NUCLEOTIDE SEQUENCE [LARGE SCALE GENOMIC DNA]</scope>
    <source>
        <strain evidence="1 2">ATCC 23344</strain>
    </source>
</reference>
<name>A0A0H2WEZ2_BURMA</name>
<proteinExistence type="predicted"/>